<dbReference type="OrthoDB" id="10265988at2759"/>
<accession>A0A8E0VQG8</accession>
<dbReference type="AlphaFoldDB" id="A0A8E0VQG8"/>
<evidence type="ECO:0000313" key="2">
    <source>
        <dbReference type="Proteomes" id="UP000728185"/>
    </source>
</evidence>
<gene>
    <name evidence="1" type="ORF">FBUS_03481</name>
</gene>
<protein>
    <submittedName>
        <fullName evidence="1">Uncharacterized protein</fullName>
    </submittedName>
</protein>
<evidence type="ECO:0000313" key="1">
    <source>
        <dbReference type="EMBL" id="KAA0201043.1"/>
    </source>
</evidence>
<comment type="caution">
    <text evidence="1">The sequence shown here is derived from an EMBL/GenBank/DDBJ whole genome shotgun (WGS) entry which is preliminary data.</text>
</comment>
<keyword evidence="2" id="KW-1185">Reference proteome</keyword>
<dbReference type="Proteomes" id="UP000728185">
    <property type="component" value="Unassembled WGS sequence"/>
</dbReference>
<proteinExistence type="predicted"/>
<name>A0A8E0VQG8_9TREM</name>
<organism evidence="1 2">
    <name type="scientific">Fasciolopsis buskii</name>
    <dbReference type="NCBI Taxonomy" id="27845"/>
    <lineage>
        <taxon>Eukaryota</taxon>
        <taxon>Metazoa</taxon>
        <taxon>Spiralia</taxon>
        <taxon>Lophotrochozoa</taxon>
        <taxon>Platyhelminthes</taxon>
        <taxon>Trematoda</taxon>
        <taxon>Digenea</taxon>
        <taxon>Plagiorchiida</taxon>
        <taxon>Echinostomata</taxon>
        <taxon>Echinostomatoidea</taxon>
        <taxon>Fasciolidae</taxon>
        <taxon>Fasciolopsis</taxon>
    </lineage>
</organism>
<dbReference type="EMBL" id="LUCM01000138">
    <property type="protein sequence ID" value="KAA0201043.1"/>
    <property type="molecule type" value="Genomic_DNA"/>
</dbReference>
<reference evidence="1" key="1">
    <citation type="submission" date="2019-05" db="EMBL/GenBank/DDBJ databases">
        <title>Annotation for the trematode Fasciolopsis buski.</title>
        <authorList>
            <person name="Choi Y.-J."/>
        </authorList>
    </citation>
    <scope>NUCLEOTIDE SEQUENCE</scope>
    <source>
        <strain evidence="1">HT</strain>
        <tissue evidence="1">Whole worm</tissue>
    </source>
</reference>
<sequence>MEYFSDAVLRVFSTDPVRQASADALKTYEAELASSKIQAPNTSDMGDLDKSKLPGIEALLNPGMSDKQSLIPWLTLLFAFCESLHLSEQSHRLISTVFSSFIPRECK</sequence>